<feature type="transmembrane region" description="Helical" evidence="1">
    <location>
        <begin position="77"/>
        <end position="100"/>
    </location>
</feature>
<dbReference type="Proteomes" id="UP000297946">
    <property type="component" value="Unassembled WGS sequence"/>
</dbReference>
<reference evidence="4 5" key="2">
    <citation type="journal article" date="2019" name="PLoS Negl. Trop. Dis.">
        <title>Revisiting the worldwide diversity of Leptospira species in the environment.</title>
        <authorList>
            <person name="Vincent A.T."/>
            <person name="Schiettekatte O."/>
            <person name="Bourhy P."/>
            <person name="Veyrier F.J."/>
            <person name="Picardeau M."/>
        </authorList>
    </citation>
    <scope>NUCLEOTIDE SEQUENCE [LARGE SCALE GENOMIC DNA]</scope>
    <source>
        <strain evidence="4">201702690</strain>
        <strain evidence="2 5">SSW18</strain>
    </source>
</reference>
<evidence type="ECO:0000313" key="5">
    <source>
        <dbReference type="Proteomes" id="UP000297946"/>
    </source>
</evidence>
<feature type="transmembrane region" description="Helical" evidence="1">
    <location>
        <begin position="284"/>
        <end position="305"/>
    </location>
</feature>
<gene>
    <name evidence="2" type="ORF">EHO57_08025</name>
    <name evidence="3" type="ORF">EHQ53_14785</name>
</gene>
<dbReference type="EMBL" id="RQGC01000012">
    <property type="protein sequence ID" value="TGL39532.1"/>
    <property type="molecule type" value="Genomic_DNA"/>
</dbReference>
<accession>A0A5F1ZQQ3</accession>
<dbReference type="EMBL" id="RQER01000005">
    <property type="protein sequence ID" value="TGK01745.1"/>
    <property type="molecule type" value="Genomic_DNA"/>
</dbReference>
<dbReference type="Proteomes" id="UP000297273">
    <property type="component" value="Unassembled WGS sequence"/>
</dbReference>
<evidence type="ECO:0008006" key="6">
    <source>
        <dbReference type="Google" id="ProtNLM"/>
    </source>
</evidence>
<feature type="transmembrane region" description="Helical" evidence="1">
    <location>
        <begin position="312"/>
        <end position="330"/>
    </location>
</feature>
<feature type="transmembrane region" description="Helical" evidence="1">
    <location>
        <begin position="342"/>
        <end position="357"/>
    </location>
</feature>
<organism evidence="2 5">
    <name type="scientific">Leptospira langatensis</name>
    <dbReference type="NCBI Taxonomy" id="2484983"/>
    <lineage>
        <taxon>Bacteria</taxon>
        <taxon>Pseudomonadati</taxon>
        <taxon>Spirochaetota</taxon>
        <taxon>Spirochaetia</taxon>
        <taxon>Leptospirales</taxon>
        <taxon>Leptospiraceae</taxon>
        <taxon>Leptospira</taxon>
    </lineage>
</organism>
<keyword evidence="4" id="KW-1185">Reference proteome</keyword>
<feature type="transmembrane region" description="Helical" evidence="1">
    <location>
        <begin position="249"/>
        <end position="272"/>
    </location>
</feature>
<feature type="transmembrane region" description="Helical" evidence="1">
    <location>
        <begin position="208"/>
        <end position="228"/>
    </location>
</feature>
<dbReference type="AlphaFoldDB" id="A0A5F1ZQQ3"/>
<keyword evidence="1" id="KW-0472">Membrane</keyword>
<dbReference type="OrthoDB" id="314254at2"/>
<name>A0A5F1ZQQ3_9LEPT</name>
<evidence type="ECO:0000313" key="3">
    <source>
        <dbReference type="EMBL" id="TGL39532.1"/>
    </source>
</evidence>
<evidence type="ECO:0000313" key="2">
    <source>
        <dbReference type="EMBL" id="TGK01745.1"/>
    </source>
</evidence>
<evidence type="ECO:0000256" key="1">
    <source>
        <dbReference type="SAM" id="Phobius"/>
    </source>
</evidence>
<keyword evidence="1" id="KW-0812">Transmembrane</keyword>
<comment type="caution">
    <text evidence="2">The sequence shown here is derived from an EMBL/GenBank/DDBJ whole genome shotgun (WGS) entry which is preliminary data.</text>
</comment>
<reference evidence="3" key="1">
    <citation type="submission" date="2018-10" db="EMBL/GenBank/DDBJ databases">
        <authorList>
            <person name="Vincent A.T."/>
            <person name="Schiettekatte O."/>
            <person name="Bourhy P."/>
            <person name="Veyrier F.J."/>
            <person name="Picardeau M."/>
        </authorList>
    </citation>
    <scope>NUCLEOTIDE SEQUENCE</scope>
    <source>
        <strain evidence="3">201702690</strain>
    </source>
</reference>
<feature type="transmembrane region" description="Helical" evidence="1">
    <location>
        <begin position="133"/>
        <end position="153"/>
    </location>
</feature>
<evidence type="ECO:0000313" key="4">
    <source>
        <dbReference type="Proteomes" id="UP000297273"/>
    </source>
</evidence>
<keyword evidence="1" id="KW-1133">Transmembrane helix</keyword>
<protein>
    <recommendedName>
        <fullName evidence="6">Dolichyl-phosphate-mannose--protein mannosyltransferase</fullName>
    </recommendedName>
</protein>
<feature type="transmembrane region" description="Helical" evidence="1">
    <location>
        <begin position="165"/>
        <end position="188"/>
    </location>
</feature>
<proteinExistence type="predicted"/>
<sequence>MIWLWTSILIFIVSLAFSVISLPKELFWNTEALYLPTILLDVLRDSSPLRGWSFAPTPYFFPDLPAIFLLGYATGDIFLTLVAYAILQVIVLALVMGRFIRTLEPKMGKSQSYTLSFLSLSFLFILSEKFSLLYFLYLPSVHISAFITTLWIWPYLRKEKVPKNSVFPILSLITLSDRILVFELYFAAALTWARRYGRWGISFPMISLKFFFAGAIGIALNMVLRVLLTIQSPNKIPIADSILMWWKDLVSSLIRLDLPGIFLVLSFITAFWCLKKSKEWGHSLGFIGYFQLILLLLPPLTGIYTGENGLKISLPAFVMVPALFGVLLSLQNPVERSNSRNFAILGLLIGLGIFTGYRRQMEGNWAPISFSRPDEVTCVDHWKEKDSFVLVLAEARKAKRIFIYSETKTLAYPIDFSTLEGTHTLSNKEWFLFPPEGPIAVLPDGLGEHRIKSFYGEPTRILDCPNGISKILVYENTEKIIELLQRPFQKTK</sequence>